<dbReference type="AlphaFoldDB" id="H0UJC5"/>
<dbReference type="InterPro" id="IPR036412">
    <property type="entry name" value="HAD-like_sf"/>
</dbReference>
<evidence type="ECO:0000313" key="2">
    <source>
        <dbReference type="Proteomes" id="UP000003806"/>
    </source>
</evidence>
<dbReference type="eggNOG" id="COG0546">
    <property type="taxonomic scope" value="Bacteria"/>
</dbReference>
<dbReference type="Pfam" id="PF13419">
    <property type="entry name" value="HAD_2"/>
    <property type="match status" value="1"/>
</dbReference>
<proteinExistence type="predicted"/>
<protein>
    <submittedName>
        <fullName evidence="1">Haloacid dehalogenase superfamily enzyme, subfamily IA</fullName>
    </submittedName>
</protein>
<dbReference type="Proteomes" id="UP000003806">
    <property type="component" value="Chromosome"/>
</dbReference>
<dbReference type="HOGENOM" id="CLU_045011_19_3_0"/>
<dbReference type="PANTHER" id="PTHR43434">
    <property type="entry name" value="PHOSPHOGLYCOLATE PHOSPHATASE"/>
    <property type="match status" value="1"/>
</dbReference>
<dbReference type="NCBIfam" id="TIGR01509">
    <property type="entry name" value="HAD-SF-IA-v3"/>
    <property type="match status" value="1"/>
</dbReference>
<dbReference type="InterPro" id="IPR050155">
    <property type="entry name" value="HAD-like_hydrolase_sf"/>
</dbReference>
<dbReference type="EMBL" id="CM001376">
    <property type="protein sequence ID" value="EHM13892.1"/>
    <property type="molecule type" value="Genomic_DNA"/>
</dbReference>
<gene>
    <name evidence="1" type="ORF">JonanDRAFT_1533</name>
</gene>
<dbReference type="SFLD" id="SFLDS00003">
    <property type="entry name" value="Haloacid_Dehalogenase"/>
    <property type="match status" value="1"/>
</dbReference>
<dbReference type="OrthoDB" id="9807630at2"/>
<sequence length="222" mass="24187">MLQAVLFDFDMTLIDSSDAMLNSFRLLSERFGFPPVTRERLMEFIGLHDEAYWREAIGGISEEILDYYRQVCLPSELPLFRPLDGTVQCLKNLRRRGLATGCATNRRTGDAILRQTGLWDLMDCSIGAGQVPNPKPAPDMLLLAMEKLGASPECTVYVGDTDLDVAAGVAAGVRVVALTTSTDEKTLHRAGAWRICAAPSELEGLLAGEGLLAPDDGNCRPN</sequence>
<accession>H0UJC5</accession>
<keyword evidence="2" id="KW-1185">Reference proteome</keyword>
<name>H0UJC5_9BACT</name>
<dbReference type="SUPFAM" id="SSF56784">
    <property type="entry name" value="HAD-like"/>
    <property type="match status" value="1"/>
</dbReference>
<dbReference type="SFLD" id="SFLDG01129">
    <property type="entry name" value="C1.5:_HAD__Beta-PGM__Phosphata"/>
    <property type="match status" value="1"/>
</dbReference>
<dbReference type="PANTHER" id="PTHR43434:SF1">
    <property type="entry name" value="PHOSPHOGLYCOLATE PHOSPHATASE"/>
    <property type="match status" value="1"/>
</dbReference>
<dbReference type="Gene3D" id="1.10.150.240">
    <property type="entry name" value="Putative phosphatase, domain 2"/>
    <property type="match status" value="1"/>
</dbReference>
<dbReference type="RefSeq" id="WP_008523437.1">
    <property type="nucleotide sequence ID" value="NZ_CM001376.1"/>
</dbReference>
<organism evidence="1 2">
    <name type="scientific">Jonquetella anthropi DSM 22815</name>
    <dbReference type="NCBI Taxonomy" id="885272"/>
    <lineage>
        <taxon>Bacteria</taxon>
        <taxon>Thermotogati</taxon>
        <taxon>Synergistota</taxon>
        <taxon>Synergistia</taxon>
        <taxon>Synergistales</taxon>
        <taxon>Dethiosulfovibrionaceae</taxon>
        <taxon>Jonquetella</taxon>
    </lineage>
</organism>
<dbReference type="InterPro" id="IPR023214">
    <property type="entry name" value="HAD_sf"/>
</dbReference>
<dbReference type="InterPro" id="IPR006439">
    <property type="entry name" value="HAD-SF_hydro_IA"/>
</dbReference>
<dbReference type="InterPro" id="IPR041492">
    <property type="entry name" value="HAD_2"/>
</dbReference>
<dbReference type="GO" id="GO:0006281">
    <property type="term" value="P:DNA repair"/>
    <property type="evidence" value="ECO:0007669"/>
    <property type="project" value="TreeGrafter"/>
</dbReference>
<dbReference type="GO" id="GO:0008967">
    <property type="term" value="F:phosphoglycolate phosphatase activity"/>
    <property type="evidence" value="ECO:0007669"/>
    <property type="project" value="TreeGrafter"/>
</dbReference>
<dbReference type="STRING" id="885272.JonanDRAFT_1533"/>
<dbReference type="InterPro" id="IPR023198">
    <property type="entry name" value="PGP-like_dom2"/>
</dbReference>
<dbReference type="Gene3D" id="3.40.50.1000">
    <property type="entry name" value="HAD superfamily/HAD-like"/>
    <property type="match status" value="1"/>
</dbReference>
<evidence type="ECO:0000313" key="1">
    <source>
        <dbReference type="EMBL" id="EHM13892.1"/>
    </source>
</evidence>
<reference evidence="1 2" key="1">
    <citation type="submission" date="2011-11" db="EMBL/GenBank/DDBJ databases">
        <title>The Noncontiguous Finished genome of Jonquetella anthropi DSM 22815.</title>
        <authorList>
            <consortium name="US DOE Joint Genome Institute (JGI-PGF)"/>
            <person name="Lucas S."/>
            <person name="Copeland A."/>
            <person name="Lapidus A."/>
            <person name="Glavina del Rio T."/>
            <person name="Dalin E."/>
            <person name="Tice H."/>
            <person name="Bruce D."/>
            <person name="Goodwin L."/>
            <person name="Pitluck S."/>
            <person name="Peters L."/>
            <person name="Mikhailova N."/>
            <person name="Held B."/>
            <person name="Kyrpides N."/>
            <person name="Mavromatis K."/>
            <person name="Ivanova N."/>
            <person name="Markowitz V."/>
            <person name="Cheng J.-F."/>
            <person name="Hugenholtz P."/>
            <person name="Woyke T."/>
            <person name="Wu D."/>
            <person name="Gronow S."/>
            <person name="Wellnitz S."/>
            <person name="Brambilla E."/>
            <person name="Klenk H.-P."/>
            <person name="Eisen J.A."/>
        </authorList>
    </citation>
    <scope>NUCLEOTIDE SEQUENCE [LARGE SCALE GENOMIC DNA]</scope>
    <source>
        <strain evidence="1 2">DSM 22815</strain>
    </source>
</reference>